<name>M5EEQ7_CRYPA</name>
<dbReference type="GO" id="GO:0030422">
    <property type="term" value="P:siRNA processing"/>
    <property type="evidence" value="ECO:0007669"/>
    <property type="project" value="TreeGrafter"/>
</dbReference>
<dbReference type="GO" id="GO:0003723">
    <property type="term" value="F:RNA binding"/>
    <property type="evidence" value="ECO:0007669"/>
    <property type="project" value="UniProtKB-KW"/>
</dbReference>
<gene>
    <name evidence="4" type="primary">rdr1</name>
</gene>
<dbReference type="Gene3D" id="1.10.8.790">
    <property type="entry name" value="RNA-dependent RNA polymerase, slab domain, helical subdomain-like"/>
    <property type="match status" value="1"/>
</dbReference>
<feature type="domain" description="RDRP core" evidence="3">
    <location>
        <begin position="279"/>
        <end position="931"/>
    </location>
</feature>
<dbReference type="EC" id="2.7.7.48" evidence="1"/>
<proteinExistence type="inferred from homology"/>
<dbReference type="GO" id="GO:0003968">
    <property type="term" value="F:RNA-directed RNA polymerase activity"/>
    <property type="evidence" value="ECO:0007669"/>
    <property type="project" value="UniProtKB-KW"/>
</dbReference>
<feature type="compositionally biased region" description="Low complexity" evidence="2">
    <location>
        <begin position="69"/>
        <end position="88"/>
    </location>
</feature>
<feature type="compositionally biased region" description="Low complexity" evidence="2">
    <location>
        <begin position="144"/>
        <end position="157"/>
    </location>
</feature>
<evidence type="ECO:0000313" key="4">
    <source>
        <dbReference type="EMBL" id="CCV01471.1"/>
    </source>
</evidence>
<dbReference type="InterPro" id="IPR007855">
    <property type="entry name" value="RDRP"/>
</dbReference>
<keyword evidence="1" id="KW-0694">RNA-binding</keyword>
<comment type="catalytic activity">
    <reaction evidence="1">
        <text>RNA(n) + a ribonucleoside 5'-triphosphate = RNA(n+1) + diphosphate</text>
        <dbReference type="Rhea" id="RHEA:21248"/>
        <dbReference type="Rhea" id="RHEA-COMP:14527"/>
        <dbReference type="Rhea" id="RHEA-COMP:17342"/>
        <dbReference type="ChEBI" id="CHEBI:33019"/>
        <dbReference type="ChEBI" id="CHEBI:61557"/>
        <dbReference type="ChEBI" id="CHEBI:140395"/>
        <dbReference type="EC" id="2.7.7.48"/>
    </reaction>
</comment>
<protein>
    <recommendedName>
        <fullName evidence="1">RNA-dependent RNA polymerase</fullName>
        <ecNumber evidence="1">2.7.7.48</ecNumber>
    </recommendedName>
</protein>
<evidence type="ECO:0000259" key="3">
    <source>
        <dbReference type="Pfam" id="PF05183"/>
    </source>
</evidence>
<dbReference type="InterPro" id="IPR057596">
    <property type="entry name" value="RDRP_core"/>
</dbReference>
<dbReference type="EMBL" id="HF912382">
    <property type="protein sequence ID" value="CCV01471.1"/>
    <property type="molecule type" value="Genomic_DNA"/>
</dbReference>
<organism evidence="4">
    <name type="scientific">Cryphonectria parasitica</name>
    <name type="common">Chestnut blight fungus</name>
    <name type="synonym">Endothia parasitica</name>
    <dbReference type="NCBI Taxonomy" id="5116"/>
    <lineage>
        <taxon>Eukaryota</taxon>
        <taxon>Fungi</taxon>
        <taxon>Dikarya</taxon>
        <taxon>Ascomycota</taxon>
        <taxon>Pezizomycotina</taxon>
        <taxon>Sordariomycetes</taxon>
        <taxon>Sordariomycetidae</taxon>
        <taxon>Diaporthales</taxon>
        <taxon>Cryphonectriaceae</taxon>
        <taxon>Cryphonectria-Endothia species complex</taxon>
        <taxon>Cryphonectria</taxon>
    </lineage>
</organism>
<comment type="similarity">
    <text evidence="1">Belongs to the RdRP family.</text>
</comment>
<evidence type="ECO:0000256" key="2">
    <source>
        <dbReference type="SAM" id="MobiDB-lite"/>
    </source>
</evidence>
<dbReference type="PANTHER" id="PTHR23079">
    <property type="entry name" value="RNA-DEPENDENT RNA POLYMERASE"/>
    <property type="match status" value="1"/>
</dbReference>
<dbReference type="PANTHER" id="PTHR23079:SF14">
    <property type="entry name" value="RNA-DEPENDENT RNA POLYMERASE"/>
    <property type="match status" value="1"/>
</dbReference>
<reference evidence="4" key="1">
    <citation type="journal article" date="2014" name="PLoS ONE">
        <title>Characterizing the Roles of Cryphonectria parasitica RNA-Dependent RNA Polymerase-Like Genes in Antiviral Defense, Viral Recombination and Transposon Transcript Accumulation.</title>
        <authorList>
            <person name="Zhang D.X."/>
            <person name="Spiering M.J."/>
            <person name="Nuss D.L."/>
        </authorList>
    </citation>
    <scope>NUCLEOTIDE SEQUENCE</scope>
    <source>
        <strain evidence="4">EP155</strain>
        <tissue evidence="4">Mycelium</tissue>
    </source>
</reference>
<keyword evidence="1 4" id="KW-0808">Transferase</keyword>
<evidence type="ECO:0000256" key="1">
    <source>
        <dbReference type="RuleBase" id="RU363098"/>
    </source>
</evidence>
<keyword evidence="1 4" id="KW-0548">Nucleotidyltransferase</keyword>
<dbReference type="AlphaFoldDB" id="M5EEQ7"/>
<sequence>MPPRKSLTLQSRVPDRSHKSPQTVNTAVVPIWDKTGPGPTSPLPSRSWDDNVPSPKRPSVSSTSRPLALSNLVSQQSSSSKSERVSISPTPSELDALEESFRLYDVPPTIPAQEALYPQLPSLEIADSATPLEDGSEADNADRPPSFYSCSSPSRPSSFEDVELPKSDSIGNRLCLLWPTTPSFAANAPFSALWEVTRVALHCNVDVSDIDLQWRDDWRDLNVFWTSLKGHPALLGKTLPVKSDPHAWKLSLEEDSTSSGQAVILTASIHADKSKLDPPMRLELHPLKVEQSSRLLRRFGWDRFLEVRLLAVDSWQATDEQDLEAAVARWLASGPHHFIGRQWSAFYIRDRPFKLEEPQQSSHNVPVKTLFYDRVLFFAERGRDLPLTKKPRLSASAETSITPKYPRTALDRNAMLDWLLNWEANGQQSYLKLFHRIALGLSKTSPVIVLQQEQVRQQARDIKSKSGKGEAMNDGAGRISPSLMRKVRDGLGLQSIPSAIQGRLGSAKGMWVVDIKDVGGEDWIETWPLQRKWECDMAEPAHRTLEVRSWSTELTSASLNVQFLPILEDRALDPKAMREKFVQSMNTESEQQTEALKAAMQQAESFRKWIREQSPQNSYRMGGTSVPFLGGLPQGTEDIMSFLVDGGFQPTQLKFLHDLVFQKMKQKGDSTKQDLKIRIPRSTYAYILPDFWGVVKPGEVHLCFSSKFNDGSDELSDLDGLDVLVSRSPAHLPSDVQKVRATYHPELRHLRDIVIFSTKGDVPLASLLSGGDYDGDKVWICWDADIVNNFENHPLPPKPDFSPYLAKDRATLRDLQVEHGNGDYVNVMLEKAFCFNLRQKLLGSCTSYKEKLCYHCYRVCDEVAIKISWLLSELADQPKQGILFGQNDWNRFRDDVVGTRRQYPAPAYKSALQLSSMSAEPRHIIDYLMYEAKKVVDIALTDLHKFLGSCGASTIDRDVNAYWNQFEIDFGGMRLRGKPRNTWFPALRDGLRSDVEACLAEWDRAMRSGVKDYRDKVKHIHTKWKEIQPRFGVEQEGMSESAEAVEKFLMESGWTVAELSRWELLKASFAFKHYHRRRFVWQMAGRQLQAIKALSVRCDGAVSSQQQQQQQENVPILVTSNMYAALKPDNTYIKRLVAMEGGDGFIVPDVGPDVSVGLEGLPWGASQQEDD</sequence>
<feature type="region of interest" description="Disordered" evidence="2">
    <location>
        <begin position="131"/>
        <end position="162"/>
    </location>
</feature>
<dbReference type="GO" id="GO:0031380">
    <property type="term" value="C:nuclear RNA-directed RNA polymerase complex"/>
    <property type="evidence" value="ECO:0007669"/>
    <property type="project" value="TreeGrafter"/>
</dbReference>
<accession>M5EEQ7</accession>
<dbReference type="Pfam" id="PF05183">
    <property type="entry name" value="RdRP"/>
    <property type="match status" value="1"/>
</dbReference>
<keyword evidence="1 4" id="KW-0696">RNA-directed RNA polymerase</keyword>
<feature type="region of interest" description="Disordered" evidence="2">
    <location>
        <begin position="1"/>
        <end position="92"/>
    </location>
</feature>